<evidence type="ECO:0000313" key="2">
    <source>
        <dbReference type="Proteomes" id="UP001219525"/>
    </source>
</evidence>
<reference evidence="1" key="1">
    <citation type="submission" date="2023-03" db="EMBL/GenBank/DDBJ databases">
        <title>Massive genome expansion in bonnet fungi (Mycena s.s.) driven by repeated elements and novel gene families across ecological guilds.</title>
        <authorList>
            <consortium name="Lawrence Berkeley National Laboratory"/>
            <person name="Harder C.B."/>
            <person name="Miyauchi S."/>
            <person name="Viragh M."/>
            <person name="Kuo A."/>
            <person name="Thoen E."/>
            <person name="Andreopoulos B."/>
            <person name="Lu D."/>
            <person name="Skrede I."/>
            <person name="Drula E."/>
            <person name="Henrissat B."/>
            <person name="Morin E."/>
            <person name="Kohler A."/>
            <person name="Barry K."/>
            <person name="LaButti K."/>
            <person name="Morin E."/>
            <person name="Salamov A."/>
            <person name="Lipzen A."/>
            <person name="Mereny Z."/>
            <person name="Hegedus B."/>
            <person name="Baldrian P."/>
            <person name="Stursova M."/>
            <person name="Weitz H."/>
            <person name="Taylor A."/>
            <person name="Grigoriev I.V."/>
            <person name="Nagy L.G."/>
            <person name="Martin F."/>
            <person name="Kauserud H."/>
        </authorList>
    </citation>
    <scope>NUCLEOTIDE SEQUENCE</scope>
    <source>
        <strain evidence="1">9144</strain>
    </source>
</reference>
<dbReference type="Proteomes" id="UP001219525">
    <property type="component" value="Unassembled WGS sequence"/>
</dbReference>
<keyword evidence="2" id="KW-1185">Reference proteome</keyword>
<dbReference type="AlphaFoldDB" id="A0AAD6VIC1"/>
<organism evidence="1 2">
    <name type="scientific">Mycena pura</name>
    <dbReference type="NCBI Taxonomy" id="153505"/>
    <lineage>
        <taxon>Eukaryota</taxon>
        <taxon>Fungi</taxon>
        <taxon>Dikarya</taxon>
        <taxon>Basidiomycota</taxon>
        <taxon>Agaricomycotina</taxon>
        <taxon>Agaricomycetes</taxon>
        <taxon>Agaricomycetidae</taxon>
        <taxon>Agaricales</taxon>
        <taxon>Marasmiineae</taxon>
        <taxon>Mycenaceae</taxon>
        <taxon>Mycena</taxon>
    </lineage>
</organism>
<sequence>MYNPLRLTSPSFPGCRPRFSELLVRFAHSRSRVQGPFGDSAIQRFGGLQPPPNNLRNLLPSCVGPSGPAPEPFGIPQASGKSPNPPEYWWHCQQLLEPGLRVPDPRSQCLDLPLAVPEASQHLQAPRSRGTLAFRGFGTSALQSFGDSELWCFRALAFQRFTASAVQLGVLLLCSSLQSQKPQCFAISKLQSFGASELCDTWAWGFLTSFSKIPLCPATLCEMSRVALTLPSQSSSLARNGVSAKAELKFHVWMPIGQHSPLPLFSGT</sequence>
<dbReference type="EMBL" id="JARJCW010000020">
    <property type="protein sequence ID" value="KAJ7213885.1"/>
    <property type="molecule type" value="Genomic_DNA"/>
</dbReference>
<evidence type="ECO:0000313" key="1">
    <source>
        <dbReference type="EMBL" id="KAJ7213885.1"/>
    </source>
</evidence>
<protein>
    <submittedName>
        <fullName evidence="1">Uncharacterized protein</fullName>
    </submittedName>
</protein>
<proteinExistence type="predicted"/>
<accession>A0AAD6VIC1</accession>
<comment type="caution">
    <text evidence="1">The sequence shown here is derived from an EMBL/GenBank/DDBJ whole genome shotgun (WGS) entry which is preliminary data.</text>
</comment>
<gene>
    <name evidence="1" type="ORF">GGX14DRAFT_617617</name>
</gene>
<name>A0AAD6VIC1_9AGAR</name>